<keyword evidence="2" id="KW-1185">Reference proteome</keyword>
<protein>
    <submittedName>
        <fullName evidence="1">PARG</fullName>
    </submittedName>
</protein>
<name>A0A9E7YDI7_9ABAC</name>
<dbReference type="EMBL" id="ON704650">
    <property type="protein sequence ID" value="UZE89722.1"/>
    <property type="molecule type" value="Genomic_DNA"/>
</dbReference>
<organism evidence="1 2">
    <name type="scientific">Parapoynx stagnalis nucleopolyhedrovirus</name>
    <dbReference type="NCBI Taxonomy" id="2993413"/>
    <lineage>
        <taxon>Viruses</taxon>
        <taxon>Viruses incertae sedis</taxon>
        <taxon>Naldaviricetes</taxon>
        <taxon>Lefavirales</taxon>
        <taxon>Baculoviridae</taxon>
        <taxon>Alphabaculovirus</taxon>
        <taxon>Alphabaculovirus pastagnalis</taxon>
    </lineage>
</organism>
<accession>A0A9E7YDI7</accession>
<evidence type="ECO:0000313" key="1">
    <source>
        <dbReference type="EMBL" id="UZE89722.1"/>
    </source>
</evidence>
<reference evidence="1" key="1">
    <citation type="journal article" date="2022" name="Viruses">
        <title>The Parapoynx stagnalis Nucleopolyhedrovirus (PastNPV), a Divergent Member of the Alphabaculovirus Group I Clade, Encodes a Homolog of Ran GTPase.</title>
        <authorList>
            <person name="Harrison R.L."/>
            <person name="Rowley D.L."/>
        </authorList>
    </citation>
    <scope>NUCLEOTIDE SEQUENCE</scope>
    <source>
        <strain evidence="1">BCIPV-473</strain>
    </source>
</reference>
<sequence length="435" mass="51314">MFNYKIIQEMLVNVLDFLNNNVNYDGFVYLTYDQFKQEISNFPMLLEQFLHFNNNVTNKNFDYDKKNVELLVKNINQIQYSHCSDIVNDTKRYLKSLNISEVLNKFQKALEILLTNQIVPFINLEDLFYEKEIDRTFLTRILCYGIHTSIRNISHWTNDFMLDNRQIKSAFKHHLYMIMDAIENDLSLPKININVVHHYKSVNINLNSNMKPSLINIISKPDNNFKNDAQHLEICYIINNTFFSPLIYEHQHTVKCLNFLELNVIPYCFFNNILHDSHSISIFNLYKCNQVYLNYNQLVVVKDDPPRLGNILVVNSFINKKITREVIIDKINEYQNACIDLNAKQKNLILVGDSAAYAKNFNLAALDFIILMLICSITNRSLRFNTIDLYESKFKQIKDVVCKMTPEKIFNILTYNYSVDIEPLENFQHIQEDVL</sequence>
<evidence type="ECO:0000313" key="2">
    <source>
        <dbReference type="Proteomes" id="UP001264959"/>
    </source>
</evidence>
<proteinExistence type="predicted"/>
<dbReference type="Proteomes" id="UP001264959">
    <property type="component" value="Segment"/>
</dbReference>